<dbReference type="EMBL" id="FPLD01000023">
    <property type="protein sequence ID" value="SGY86615.1"/>
    <property type="molecule type" value="Genomic_DNA"/>
</dbReference>
<dbReference type="AlphaFoldDB" id="A0A1K9YUR1"/>
<gene>
    <name evidence="2" type="ORF">MT2528_1346</name>
    <name evidence="1" type="ORF">NVI5450_0639</name>
</gene>
<dbReference type="Proteomes" id="UP000183794">
    <property type="component" value="Unassembled WGS sequence"/>
</dbReference>
<reference evidence="1 4" key="2">
    <citation type="submission" date="2016-11" db="EMBL/GenBank/DDBJ databases">
        <authorList>
            <person name="Jaros S."/>
            <person name="Januszkiewicz K."/>
            <person name="Wedrychowicz H."/>
        </authorList>
    </citation>
    <scope>NUCLEOTIDE SEQUENCE [LARGE SCALE GENOMIC DNA]</scope>
    <source>
        <strain evidence="1">NVI 5450</strain>
    </source>
</reference>
<evidence type="ECO:0000313" key="1">
    <source>
        <dbReference type="EMBL" id="SGY86615.1"/>
    </source>
</evidence>
<evidence type="ECO:0000313" key="3">
    <source>
        <dbReference type="Proteomes" id="UP000182660"/>
    </source>
</evidence>
<keyword evidence="3" id="KW-1185">Reference proteome</keyword>
<reference evidence="2 3" key="1">
    <citation type="submission" date="2016-11" db="EMBL/GenBank/DDBJ databases">
        <authorList>
            <person name="Klemetsen T."/>
        </authorList>
    </citation>
    <scope>NUCLEOTIDE SEQUENCE [LARGE SCALE GENOMIC DNA]</scope>
    <source>
        <strain evidence="2">MT 2528</strain>
    </source>
</reference>
<dbReference type="Proteomes" id="UP000182660">
    <property type="component" value="Unassembled WGS sequence"/>
</dbReference>
<sequence>MFTESIWLLVGMALNYDKLIAGIVKLLDIVNRTGKTFVASNVVIYQIWL</sequence>
<accession>A0A1K9YUR1</accession>
<dbReference type="EMBL" id="FPLJ01000039">
    <property type="protein sequence ID" value="SGY87770.1"/>
    <property type="molecule type" value="Genomic_DNA"/>
</dbReference>
<organism evidence="1 4">
    <name type="scientific">Moritella viscosa</name>
    <dbReference type="NCBI Taxonomy" id="80854"/>
    <lineage>
        <taxon>Bacteria</taxon>
        <taxon>Pseudomonadati</taxon>
        <taxon>Pseudomonadota</taxon>
        <taxon>Gammaproteobacteria</taxon>
        <taxon>Alteromonadales</taxon>
        <taxon>Moritellaceae</taxon>
        <taxon>Moritella</taxon>
    </lineage>
</organism>
<proteinExistence type="predicted"/>
<protein>
    <submittedName>
        <fullName evidence="1">Uncharacterized protein</fullName>
    </submittedName>
</protein>
<evidence type="ECO:0000313" key="2">
    <source>
        <dbReference type="EMBL" id="SGY87770.1"/>
    </source>
</evidence>
<evidence type="ECO:0000313" key="4">
    <source>
        <dbReference type="Proteomes" id="UP000183794"/>
    </source>
</evidence>
<name>A0A1K9YUR1_9GAMM</name>